<evidence type="ECO:0000256" key="15">
    <source>
        <dbReference type="PIRNR" id="PIRNR037488"/>
    </source>
</evidence>
<keyword evidence="11 17" id="KW-1133">Transmembrane helix</keyword>
<dbReference type="CDD" id="cd01893">
    <property type="entry name" value="Miro1"/>
    <property type="match status" value="1"/>
</dbReference>
<proteinExistence type="inferred from homology"/>
<dbReference type="Pfam" id="PF08355">
    <property type="entry name" value="EF_assoc_1"/>
    <property type="match status" value="1"/>
</dbReference>
<feature type="compositionally biased region" description="Low complexity" evidence="16">
    <location>
        <begin position="233"/>
        <end position="243"/>
    </location>
</feature>
<keyword evidence="12 15" id="KW-0496">Mitochondrion</keyword>
<dbReference type="GO" id="GO:0005741">
    <property type="term" value="C:mitochondrial outer membrane"/>
    <property type="evidence" value="ECO:0007669"/>
    <property type="project" value="UniProtKB-SubCell"/>
</dbReference>
<evidence type="ECO:0000256" key="10">
    <source>
        <dbReference type="ARBA" id="ARBA00022837"/>
    </source>
</evidence>
<dbReference type="InterPro" id="IPR021181">
    <property type="entry name" value="Miro"/>
</dbReference>
<protein>
    <recommendedName>
        <fullName evidence="15">Mitochondrial Rho GTPase</fullName>
        <ecNumber evidence="15">3.6.5.-</ecNumber>
    </recommendedName>
</protein>
<dbReference type="SMART" id="SM00175">
    <property type="entry name" value="RAB"/>
    <property type="match status" value="1"/>
</dbReference>
<dbReference type="GO" id="GO:0007005">
    <property type="term" value="P:mitochondrion organization"/>
    <property type="evidence" value="ECO:0007669"/>
    <property type="project" value="InterPro"/>
</dbReference>
<evidence type="ECO:0000259" key="19">
    <source>
        <dbReference type="PROSITE" id="PS51423"/>
    </source>
</evidence>
<dbReference type="SMART" id="SM00173">
    <property type="entry name" value="RAS"/>
    <property type="match status" value="1"/>
</dbReference>
<dbReference type="InterPro" id="IPR052266">
    <property type="entry name" value="Miro-EF-hand_domain"/>
</dbReference>
<dbReference type="InterPro" id="IPR013566">
    <property type="entry name" value="EF_hand_assoc_1"/>
</dbReference>
<evidence type="ECO:0000313" key="20">
    <source>
        <dbReference type="EMBL" id="CAE6455166.1"/>
    </source>
</evidence>
<keyword evidence="13 15" id="KW-0342">GTP-binding</keyword>
<comment type="similarity">
    <text evidence="3 15">Belongs to the mitochondrial Rho GTPase family.</text>
</comment>
<keyword evidence="7 15" id="KW-0547">Nucleotide-binding</keyword>
<comment type="subcellular location">
    <subcellularLocation>
        <location evidence="2 15">Mitochondrion outer membrane</location>
        <topology evidence="2 15">Single-pass type IV membrane protein</topology>
    </subcellularLocation>
</comment>
<evidence type="ECO:0000256" key="6">
    <source>
        <dbReference type="ARBA" id="ARBA00022737"/>
    </source>
</evidence>
<evidence type="ECO:0000256" key="2">
    <source>
        <dbReference type="ARBA" id="ARBA00004200"/>
    </source>
</evidence>
<evidence type="ECO:0000256" key="7">
    <source>
        <dbReference type="ARBA" id="ARBA00022741"/>
    </source>
</evidence>
<dbReference type="PRINTS" id="PR00449">
    <property type="entry name" value="RASTRNSFRMNG"/>
</dbReference>
<dbReference type="PROSITE" id="PS51419">
    <property type="entry name" value="RAB"/>
    <property type="match status" value="1"/>
</dbReference>
<feature type="domain" description="Miro" evidence="19">
    <location>
        <begin position="2"/>
        <end position="167"/>
    </location>
</feature>
<evidence type="ECO:0000256" key="8">
    <source>
        <dbReference type="ARBA" id="ARBA00022787"/>
    </source>
</evidence>
<dbReference type="GO" id="GO:0005509">
    <property type="term" value="F:calcium ion binding"/>
    <property type="evidence" value="ECO:0007669"/>
    <property type="project" value="InterPro"/>
</dbReference>
<evidence type="ECO:0000256" key="1">
    <source>
        <dbReference type="ARBA" id="ARBA00003481"/>
    </source>
</evidence>
<dbReference type="EC" id="3.6.5.-" evidence="15"/>
<dbReference type="Proteomes" id="UP000663841">
    <property type="component" value="Unassembled WGS sequence"/>
</dbReference>
<dbReference type="PROSITE" id="PS50222">
    <property type="entry name" value="EF_HAND_2"/>
    <property type="match status" value="1"/>
</dbReference>
<dbReference type="EMBL" id="CAJMWW010000179">
    <property type="protein sequence ID" value="CAE6455166.1"/>
    <property type="molecule type" value="Genomic_DNA"/>
</dbReference>
<dbReference type="SUPFAM" id="SSF47473">
    <property type="entry name" value="EF-hand"/>
    <property type="match status" value="1"/>
</dbReference>
<dbReference type="SMART" id="SM00174">
    <property type="entry name" value="RHO"/>
    <property type="match status" value="1"/>
</dbReference>
<dbReference type="InterPro" id="IPR018247">
    <property type="entry name" value="EF_Hand_1_Ca_BS"/>
</dbReference>
<evidence type="ECO:0000256" key="14">
    <source>
        <dbReference type="ARBA" id="ARBA00023136"/>
    </source>
</evidence>
<dbReference type="InterPro" id="IPR011992">
    <property type="entry name" value="EF-hand-dom_pair"/>
</dbReference>
<organism evidence="20 21">
    <name type="scientific">Rhizoctonia solani</name>
    <dbReference type="NCBI Taxonomy" id="456999"/>
    <lineage>
        <taxon>Eukaryota</taxon>
        <taxon>Fungi</taxon>
        <taxon>Dikarya</taxon>
        <taxon>Basidiomycota</taxon>
        <taxon>Agaricomycotina</taxon>
        <taxon>Agaricomycetes</taxon>
        <taxon>Cantharellales</taxon>
        <taxon>Ceratobasidiaceae</taxon>
        <taxon>Rhizoctonia</taxon>
    </lineage>
</organism>
<evidence type="ECO:0000256" key="11">
    <source>
        <dbReference type="ARBA" id="ARBA00022989"/>
    </source>
</evidence>
<dbReference type="Gene3D" id="1.10.238.10">
    <property type="entry name" value="EF-hand"/>
    <property type="match status" value="2"/>
</dbReference>
<comment type="caution">
    <text evidence="20">The sequence shown here is derived from an EMBL/GenBank/DDBJ whole genome shotgun (WGS) entry which is preliminary data.</text>
</comment>
<gene>
    <name evidence="20" type="ORF">RDB_LOCUS135394</name>
</gene>
<keyword evidence="5" id="KW-0479">Metal-binding</keyword>
<dbReference type="Pfam" id="PF08356">
    <property type="entry name" value="EF_assoc_2"/>
    <property type="match status" value="1"/>
</dbReference>
<dbReference type="SUPFAM" id="SSF52540">
    <property type="entry name" value="P-loop containing nucleoside triphosphate hydrolases"/>
    <property type="match status" value="2"/>
</dbReference>
<evidence type="ECO:0000313" key="21">
    <source>
        <dbReference type="Proteomes" id="UP000663841"/>
    </source>
</evidence>
<evidence type="ECO:0000256" key="13">
    <source>
        <dbReference type="ARBA" id="ARBA00023134"/>
    </source>
</evidence>
<dbReference type="InterPro" id="IPR001806">
    <property type="entry name" value="Small_GTPase"/>
</dbReference>
<evidence type="ECO:0000256" key="5">
    <source>
        <dbReference type="ARBA" id="ARBA00022723"/>
    </source>
</evidence>
<keyword evidence="4 17" id="KW-0812">Transmembrane</keyword>
<feature type="region of interest" description="Disordered" evidence="16">
    <location>
        <begin position="232"/>
        <end position="257"/>
    </location>
</feature>
<dbReference type="InterPro" id="IPR013567">
    <property type="entry name" value="EF_hand_assoc_2"/>
</dbReference>
<evidence type="ECO:0000256" key="12">
    <source>
        <dbReference type="ARBA" id="ARBA00023128"/>
    </source>
</evidence>
<dbReference type="PANTHER" id="PTHR46819:SF1">
    <property type="entry name" value="EF-HAND CALCIUM-BINDING DOMAIN-CONTAINING PROTEIN 7"/>
    <property type="match status" value="1"/>
</dbReference>
<keyword evidence="6" id="KW-0677">Repeat</keyword>
<keyword evidence="14 15" id="KW-0472">Membrane</keyword>
<keyword evidence="10 15" id="KW-0106">Calcium</keyword>
<dbReference type="Pfam" id="PF00071">
    <property type="entry name" value="Ras"/>
    <property type="match status" value="1"/>
</dbReference>
<keyword evidence="8 15" id="KW-1000">Mitochondrion outer membrane</keyword>
<dbReference type="InterPro" id="IPR027417">
    <property type="entry name" value="P-loop_NTPase"/>
</dbReference>
<dbReference type="PANTHER" id="PTHR46819">
    <property type="entry name" value="EF-HAND CALCIUM-BINDING DOMAIN-CONTAINING PROTEIN 7"/>
    <property type="match status" value="1"/>
</dbReference>
<name>A0A8H3BFU2_9AGAM</name>
<dbReference type="AlphaFoldDB" id="A0A8H3BFU2"/>
<evidence type="ECO:0000256" key="16">
    <source>
        <dbReference type="SAM" id="MobiDB-lite"/>
    </source>
</evidence>
<evidence type="ECO:0000259" key="18">
    <source>
        <dbReference type="PROSITE" id="PS50222"/>
    </source>
</evidence>
<dbReference type="InterPro" id="IPR020860">
    <property type="entry name" value="MIRO_dom"/>
</dbReference>
<dbReference type="InterPro" id="IPR002048">
    <property type="entry name" value="EF_hand_dom"/>
</dbReference>
<comment type="function">
    <text evidence="1 15">Mitochondrial GTPase involved in mitochondrial trafficking. Probably involved in control of anterograde transport of mitochondria and their subcellular distribution.</text>
</comment>
<dbReference type="GO" id="GO:0003924">
    <property type="term" value="F:GTPase activity"/>
    <property type="evidence" value="ECO:0007669"/>
    <property type="project" value="InterPro"/>
</dbReference>
<dbReference type="Gene3D" id="3.40.50.300">
    <property type="entry name" value="P-loop containing nucleotide triphosphate hydrolases"/>
    <property type="match status" value="1"/>
</dbReference>
<sequence>MRRDVRVLLVGDDSVGKSTIVTSLIKEEYVQHVVPEVTIPPEVTPENVTTYIVDSSAAPADRPHLESEIRKAHVICVVYAIDNPNSFDRVPAYWLPYFRSLGVNVPVILVGNKIDLRGGEVSNEDLENEVAPIMEEFKALETCVECSARIPTNIANIIFFAQKAVLHPTAPLYDSREHTLKPAAVDALRRIFRLCDTNKDGVLDTHELNEFQPQEVEGIKSILRSHDPGMLRPIPSSALSSPNASPPASPSTEEEGVTEDGFLYLHTEFIRRARVETTWVVLRQFGYAEDLRLTEATDKSHVSQGLMYRMTAPSSSARKATSSLPIFSKYLTRQDQDGALRPEELENLFNTSPGNPWAAEDDEGVDGTITLQHWLAKWSMTTLLDHKKTLAYLAYLGYNTGPTTGALKITKPRRPERRKNRVTRNVFLCYVVGAAGSGKTSILNTFRQLAGGGVETSISKDASKSKGKSVGELGPYTPTEKVLSVVGAVELRGAEKYLVMQEFGSKSEANMLRDVKTMDLADVIIYVHDSSDTNSFSYISGLRRHEVQPDVYCRRLGLQGPYAVSIKNPQIANLFPEIVATAINPLHAIPGGAERASATLARRKIVLSVGVAIAGIMVAYRSFLRPIGYGNGWWSSWVSWIMGGAMRRDS</sequence>
<evidence type="ECO:0000256" key="9">
    <source>
        <dbReference type="ARBA" id="ARBA00022801"/>
    </source>
</evidence>
<keyword evidence="9 15" id="KW-0378">Hydrolase</keyword>
<dbReference type="PIRSF" id="PIRSF037488">
    <property type="entry name" value="Mt_Rho_GTPase"/>
    <property type="match status" value="1"/>
</dbReference>
<evidence type="ECO:0000256" key="3">
    <source>
        <dbReference type="ARBA" id="ARBA00007981"/>
    </source>
</evidence>
<dbReference type="PROSITE" id="PS00018">
    <property type="entry name" value="EF_HAND_1"/>
    <property type="match status" value="1"/>
</dbReference>
<dbReference type="PROSITE" id="PS51423">
    <property type="entry name" value="MIRO"/>
    <property type="match status" value="1"/>
</dbReference>
<accession>A0A8H3BFU2</accession>
<evidence type="ECO:0000256" key="17">
    <source>
        <dbReference type="SAM" id="Phobius"/>
    </source>
</evidence>
<evidence type="ECO:0000256" key="4">
    <source>
        <dbReference type="ARBA" id="ARBA00022692"/>
    </source>
</evidence>
<reference evidence="20" key="1">
    <citation type="submission" date="2021-01" db="EMBL/GenBank/DDBJ databases">
        <authorList>
            <person name="Kaushik A."/>
        </authorList>
    </citation>
    <scope>NUCLEOTIDE SEQUENCE</scope>
    <source>
        <strain evidence="20">AG3-T5</strain>
    </source>
</reference>
<feature type="transmembrane region" description="Helical" evidence="17">
    <location>
        <begin position="605"/>
        <end position="623"/>
    </location>
</feature>
<feature type="domain" description="EF-hand" evidence="18">
    <location>
        <begin position="183"/>
        <end position="218"/>
    </location>
</feature>
<dbReference type="GO" id="GO:0005525">
    <property type="term" value="F:GTP binding"/>
    <property type="evidence" value="ECO:0007669"/>
    <property type="project" value="UniProtKB-KW"/>
</dbReference>
<dbReference type="FunFam" id="3.40.50.300:FF:001330">
    <property type="entry name" value="Mitochondrial Rho GTPase 1"/>
    <property type="match status" value="1"/>
</dbReference>